<evidence type="ECO:0000313" key="5">
    <source>
        <dbReference type="Proteomes" id="UP000246702"/>
    </source>
</evidence>
<name>A0A317WM47_9EURO</name>
<dbReference type="EMBL" id="MSFK01000015">
    <property type="protein sequence ID" value="PWY86402.1"/>
    <property type="molecule type" value="Genomic_DNA"/>
</dbReference>
<feature type="compositionally biased region" description="Low complexity" evidence="3">
    <location>
        <begin position="313"/>
        <end position="335"/>
    </location>
</feature>
<dbReference type="STRING" id="1450535.A0A317WM47"/>
<dbReference type="Proteomes" id="UP000246702">
    <property type="component" value="Unassembled WGS sequence"/>
</dbReference>
<dbReference type="OrthoDB" id="191150at2759"/>
<comment type="caution">
    <text evidence="4">The sequence shown here is derived from an EMBL/GenBank/DDBJ whole genome shotgun (WGS) entry which is preliminary data.</text>
</comment>
<dbReference type="AlphaFoldDB" id="A0A317WM47"/>
<dbReference type="GO" id="GO:0017128">
    <property type="term" value="F:phospholipid scramblase activity"/>
    <property type="evidence" value="ECO:0007669"/>
    <property type="project" value="InterPro"/>
</dbReference>
<protein>
    <recommendedName>
        <fullName evidence="2">Phospholipid scramblase</fullName>
    </recommendedName>
</protein>
<comment type="similarity">
    <text evidence="1 2">Belongs to the phospholipid scramblase family.</text>
</comment>
<dbReference type="RefSeq" id="XP_025466993.1">
    <property type="nucleotide sequence ID" value="XM_025611815.1"/>
</dbReference>
<keyword evidence="5" id="KW-1185">Reference proteome</keyword>
<organism evidence="4 5">
    <name type="scientific">Aspergillus sclerotioniger CBS 115572</name>
    <dbReference type="NCBI Taxonomy" id="1450535"/>
    <lineage>
        <taxon>Eukaryota</taxon>
        <taxon>Fungi</taxon>
        <taxon>Dikarya</taxon>
        <taxon>Ascomycota</taxon>
        <taxon>Pezizomycotina</taxon>
        <taxon>Eurotiomycetes</taxon>
        <taxon>Eurotiomycetidae</taxon>
        <taxon>Eurotiales</taxon>
        <taxon>Aspergillaceae</taxon>
        <taxon>Aspergillus</taxon>
        <taxon>Aspergillus subgen. Circumdati</taxon>
    </lineage>
</organism>
<proteinExistence type="inferred from homology"/>
<dbReference type="PANTHER" id="PTHR23248:SF9">
    <property type="entry name" value="PHOSPHOLIPID SCRAMBLASE"/>
    <property type="match status" value="1"/>
</dbReference>
<dbReference type="GO" id="GO:0005886">
    <property type="term" value="C:plasma membrane"/>
    <property type="evidence" value="ECO:0007669"/>
    <property type="project" value="TreeGrafter"/>
</dbReference>
<dbReference type="GeneID" id="37113958"/>
<dbReference type="InterPro" id="IPR005552">
    <property type="entry name" value="Scramblase"/>
</dbReference>
<sequence>MAEQESGMGNMMARQTFRTHRSFVTHVFDKHENEVLRFHRPFAWINSRIRVYDPLDVATGVHSSSTALQTNSAGSLVQTAGDSNTRVSSLGLDDMRVIGEAQQQWAPLRRKYNLFTYRPSPNPATEMKTEKFPLNQTGLSNSQQMQLVQSSQNDQDKDSYHQFAHVDEPFLSWDFGLRSANSQLIGSVNRNFAGFAREFFTDTGVYALRMDSASSNASSEEVLDKNSTTPGMTIDQRAIMLATAVSIDFDYFSRHSNSGGLGFMPLWIPGFGGEAAAGGAAAGGMADGAAAGVAGAGAMAGYEAMSRGTGGNQPAPDQQSPPTDQQPPTSGQTGPYGDVWGEEPDQHWGQEENPWADEADEGEGGGDDFDWF</sequence>
<feature type="region of interest" description="Disordered" evidence="3">
    <location>
        <begin position="305"/>
        <end position="372"/>
    </location>
</feature>
<evidence type="ECO:0000313" key="4">
    <source>
        <dbReference type="EMBL" id="PWY86402.1"/>
    </source>
</evidence>
<reference evidence="4 5" key="1">
    <citation type="submission" date="2016-12" db="EMBL/GenBank/DDBJ databases">
        <title>The genomes of Aspergillus section Nigri reveals drivers in fungal speciation.</title>
        <authorList>
            <consortium name="DOE Joint Genome Institute"/>
            <person name="Vesth T.C."/>
            <person name="Nybo J."/>
            <person name="Theobald S."/>
            <person name="Brandl J."/>
            <person name="Frisvad J.C."/>
            <person name="Nielsen K.F."/>
            <person name="Lyhne E.K."/>
            <person name="Kogle M.E."/>
            <person name="Kuo A."/>
            <person name="Riley R."/>
            <person name="Clum A."/>
            <person name="Nolan M."/>
            <person name="Lipzen A."/>
            <person name="Salamov A."/>
            <person name="Henrissat B."/>
            <person name="Wiebenga A."/>
            <person name="De Vries R.P."/>
            <person name="Grigoriev I.V."/>
            <person name="Mortensen U.H."/>
            <person name="Andersen M.R."/>
            <person name="Baker S.E."/>
        </authorList>
    </citation>
    <scope>NUCLEOTIDE SEQUENCE [LARGE SCALE GENOMIC DNA]</scope>
    <source>
        <strain evidence="4 5">CBS 115572</strain>
    </source>
</reference>
<evidence type="ECO:0000256" key="2">
    <source>
        <dbReference type="RuleBase" id="RU363116"/>
    </source>
</evidence>
<evidence type="ECO:0000256" key="3">
    <source>
        <dbReference type="SAM" id="MobiDB-lite"/>
    </source>
</evidence>
<accession>A0A317WM47</accession>
<dbReference type="PANTHER" id="PTHR23248">
    <property type="entry name" value="PHOSPHOLIPID SCRAMBLASE-RELATED"/>
    <property type="match status" value="1"/>
</dbReference>
<evidence type="ECO:0000256" key="1">
    <source>
        <dbReference type="ARBA" id="ARBA00005350"/>
    </source>
</evidence>
<feature type="compositionally biased region" description="Acidic residues" evidence="3">
    <location>
        <begin position="354"/>
        <end position="372"/>
    </location>
</feature>
<gene>
    <name evidence="4" type="ORF">BO94DRAFT_535555</name>
</gene>
<dbReference type="Pfam" id="PF03803">
    <property type="entry name" value="Scramblase"/>
    <property type="match status" value="2"/>
</dbReference>